<sequence length="94" mass="10468">MELVSPKTLCKPTSIFCDRACIFIVAICNDTPYVYSGHLIDNGFPLANGMRVNPFQLSKLVLWYCLQLAFHCVHCLSCSSILTATQQVELLDLA</sequence>
<protein>
    <submittedName>
        <fullName evidence="1">Uncharacterized protein</fullName>
    </submittedName>
</protein>
<proteinExistence type="predicted"/>
<evidence type="ECO:0000313" key="2">
    <source>
        <dbReference type="Proteomes" id="UP001234297"/>
    </source>
</evidence>
<keyword evidence="2" id="KW-1185">Reference proteome</keyword>
<reference evidence="1 2" key="1">
    <citation type="journal article" date="2022" name="Hortic Res">
        <title>A haplotype resolved chromosomal level avocado genome allows analysis of novel avocado genes.</title>
        <authorList>
            <person name="Nath O."/>
            <person name="Fletcher S.J."/>
            <person name="Hayward A."/>
            <person name="Shaw L.M."/>
            <person name="Masouleh A.K."/>
            <person name="Furtado A."/>
            <person name="Henry R.J."/>
            <person name="Mitter N."/>
        </authorList>
    </citation>
    <scope>NUCLEOTIDE SEQUENCE [LARGE SCALE GENOMIC DNA]</scope>
    <source>
        <strain evidence="2">cv. Hass</strain>
    </source>
</reference>
<comment type="caution">
    <text evidence="1">The sequence shown here is derived from an EMBL/GenBank/DDBJ whole genome shotgun (WGS) entry which is preliminary data.</text>
</comment>
<dbReference type="Proteomes" id="UP001234297">
    <property type="component" value="Chromosome 1"/>
</dbReference>
<dbReference type="EMBL" id="CM056809">
    <property type="protein sequence ID" value="KAJ8651117.1"/>
    <property type="molecule type" value="Genomic_DNA"/>
</dbReference>
<evidence type="ECO:0000313" key="1">
    <source>
        <dbReference type="EMBL" id="KAJ8651117.1"/>
    </source>
</evidence>
<name>A0ACC2MZ78_PERAE</name>
<accession>A0ACC2MZ78</accession>
<gene>
    <name evidence="1" type="ORF">MRB53_004140</name>
</gene>
<organism evidence="1 2">
    <name type="scientific">Persea americana</name>
    <name type="common">Avocado</name>
    <dbReference type="NCBI Taxonomy" id="3435"/>
    <lineage>
        <taxon>Eukaryota</taxon>
        <taxon>Viridiplantae</taxon>
        <taxon>Streptophyta</taxon>
        <taxon>Embryophyta</taxon>
        <taxon>Tracheophyta</taxon>
        <taxon>Spermatophyta</taxon>
        <taxon>Magnoliopsida</taxon>
        <taxon>Magnoliidae</taxon>
        <taxon>Laurales</taxon>
        <taxon>Lauraceae</taxon>
        <taxon>Persea</taxon>
    </lineage>
</organism>